<dbReference type="Proteomes" id="UP000266745">
    <property type="component" value="Chromosome"/>
</dbReference>
<keyword evidence="6" id="KW-0560">Oxidoreductase</keyword>
<keyword evidence="7" id="KW-0520">NAD</keyword>
<evidence type="ECO:0000256" key="5">
    <source>
        <dbReference type="ARBA" id="ARBA00022946"/>
    </source>
</evidence>
<dbReference type="GeneID" id="24875107"/>
<comment type="catalytic activity">
    <reaction evidence="8">
        <text>a quinone + NADH + H(+) = a quinol + NAD(+)</text>
        <dbReference type="Rhea" id="RHEA:46160"/>
        <dbReference type="ChEBI" id="CHEBI:15378"/>
        <dbReference type="ChEBI" id="CHEBI:24646"/>
        <dbReference type="ChEBI" id="CHEBI:57540"/>
        <dbReference type="ChEBI" id="CHEBI:57945"/>
        <dbReference type="ChEBI" id="CHEBI:132124"/>
        <dbReference type="EC" id="1.6.5.9"/>
    </reaction>
</comment>
<evidence type="ECO:0000256" key="3">
    <source>
        <dbReference type="ARBA" id="ARBA00022630"/>
    </source>
</evidence>
<accession>A0A3G1AZK9</accession>
<evidence type="ECO:0000256" key="1">
    <source>
        <dbReference type="ARBA" id="ARBA00005272"/>
    </source>
</evidence>
<keyword evidence="5" id="KW-0809">Transit peptide</keyword>
<keyword evidence="4" id="KW-0274">FAD</keyword>
<comment type="similarity">
    <text evidence="1">Belongs to the NADH dehydrogenase family.</text>
</comment>
<evidence type="ECO:0000256" key="8">
    <source>
        <dbReference type="ARBA" id="ARBA00047599"/>
    </source>
</evidence>
<dbReference type="RefSeq" id="WP_048187829.1">
    <property type="nucleotide sequence ID" value="NZ_CP011097.1"/>
</dbReference>
<dbReference type="InterPro" id="IPR045024">
    <property type="entry name" value="NDH-2"/>
</dbReference>
<evidence type="ECO:0000259" key="9">
    <source>
        <dbReference type="Pfam" id="PF07992"/>
    </source>
</evidence>
<dbReference type="Gene3D" id="3.50.50.100">
    <property type="match status" value="1"/>
</dbReference>
<feature type="domain" description="FAD/NAD(P)-binding" evidence="9">
    <location>
        <begin position="8"/>
        <end position="332"/>
    </location>
</feature>
<protein>
    <recommendedName>
        <fullName evidence="2">NADH:ubiquinone reductase (non-electrogenic)</fullName>
        <ecNumber evidence="2">1.6.5.9</ecNumber>
    </recommendedName>
</protein>
<evidence type="ECO:0000256" key="4">
    <source>
        <dbReference type="ARBA" id="ARBA00022827"/>
    </source>
</evidence>
<dbReference type="Pfam" id="PF22366">
    <property type="entry name" value="NDH2_C"/>
    <property type="match status" value="1"/>
</dbReference>
<evidence type="ECO:0000313" key="12">
    <source>
        <dbReference type="Proteomes" id="UP000266745"/>
    </source>
</evidence>
<evidence type="ECO:0000259" key="10">
    <source>
        <dbReference type="Pfam" id="PF22366"/>
    </source>
</evidence>
<dbReference type="Pfam" id="PF07992">
    <property type="entry name" value="Pyr_redox_2"/>
    <property type="match status" value="1"/>
</dbReference>
<evidence type="ECO:0000256" key="7">
    <source>
        <dbReference type="ARBA" id="ARBA00023027"/>
    </source>
</evidence>
<dbReference type="EMBL" id="CP011097">
    <property type="protein sequence ID" value="AJZ75320.1"/>
    <property type="molecule type" value="Genomic_DNA"/>
</dbReference>
<evidence type="ECO:0000256" key="2">
    <source>
        <dbReference type="ARBA" id="ARBA00012637"/>
    </source>
</evidence>
<gene>
    <name evidence="11" type="ORF">SU86_001755</name>
</gene>
<organism evidence="11 12">
    <name type="scientific">Candidatus Nitrosotenuis cloacae</name>
    <dbReference type="NCBI Taxonomy" id="1603555"/>
    <lineage>
        <taxon>Archaea</taxon>
        <taxon>Nitrososphaerota</taxon>
        <taxon>Candidatus Nitrosotenuis</taxon>
    </lineage>
</organism>
<evidence type="ECO:0000313" key="11">
    <source>
        <dbReference type="EMBL" id="AJZ75320.1"/>
    </source>
</evidence>
<dbReference type="SUPFAM" id="SSF51905">
    <property type="entry name" value="FAD/NAD(P)-binding domain"/>
    <property type="match status" value="2"/>
</dbReference>
<keyword evidence="3" id="KW-0285">Flavoprotein</keyword>
<dbReference type="InterPro" id="IPR036188">
    <property type="entry name" value="FAD/NAD-bd_sf"/>
</dbReference>
<keyword evidence="12" id="KW-1185">Reference proteome</keyword>
<dbReference type="AlphaFoldDB" id="A0A3G1AZK9"/>
<dbReference type="PANTHER" id="PTHR43706:SF47">
    <property type="entry name" value="EXTERNAL NADH-UBIQUINONE OXIDOREDUCTASE 1, MITOCHONDRIAL-RELATED"/>
    <property type="match status" value="1"/>
</dbReference>
<dbReference type="InterPro" id="IPR023753">
    <property type="entry name" value="FAD/NAD-binding_dom"/>
</dbReference>
<dbReference type="GO" id="GO:0050136">
    <property type="term" value="F:NADH dehydrogenase (quinone) (non-electrogenic) activity"/>
    <property type="evidence" value="ECO:0007669"/>
    <property type="project" value="UniProtKB-EC"/>
</dbReference>
<sequence>MQSPNQTKILILGGGFAGISVLRELESTYKNNDSIKITLVNEDNFFLFTPMLPELASGMIRPSAISIPLRMVCKKTEFIQAKVSSIDLKSKLVAITRPFDGMVKILSYDYLVIAMGGTTNFFGNKQIEKHAFTIKTIQDAIGIKTHLIHMLEIADTEKNPALQEKLLTVVVVGAGFAGVETIGELNDFIKDSVRSYYHNINPENIKMILVSASDKILPELGEELGKKAYESLQKAGIRIIPNTKAVDAGEDFVFLGNGETIPCDTMIWTAGVTIDSVITSLDCEHKSGKIVADSYLRLPNYDTVFALGDCAAITDTKTGGLYPPTAQHALRESKILSHNLKCAISGKQNQKQFNFESKGMMAIIGKRDGIAKISGHSLTGIPAWFVWKTYYLMMLPTFEKKLKVALDWTVNSLFTRDITLVRKIKRKSINQFSSDGMDSLDQVLFRSEESAKIQASKV</sequence>
<dbReference type="EC" id="1.6.5.9" evidence="2"/>
<dbReference type="PRINTS" id="PR00368">
    <property type="entry name" value="FADPNR"/>
</dbReference>
<dbReference type="PANTHER" id="PTHR43706">
    <property type="entry name" value="NADH DEHYDROGENASE"/>
    <property type="match status" value="1"/>
</dbReference>
<dbReference type="KEGG" id="tah:SU86_001755"/>
<feature type="domain" description="External alternative NADH-ubiquinone oxidoreductase-like C-terminal" evidence="10">
    <location>
        <begin position="358"/>
        <end position="417"/>
    </location>
</feature>
<evidence type="ECO:0000256" key="6">
    <source>
        <dbReference type="ARBA" id="ARBA00023002"/>
    </source>
</evidence>
<dbReference type="OrthoDB" id="6639at2157"/>
<reference evidence="11 12" key="1">
    <citation type="journal article" date="2016" name="Sci. Rep.">
        <title>A novel ammonia-oxidizing archaeon from wastewater treatment plant: Its enrichment, physiological and genomic characteristics.</title>
        <authorList>
            <person name="Li Y."/>
            <person name="Ding K."/>
            <person name="Wen X."/>
            <person name="Zhang B."/>
            <person name="Shen B."/>
            <person name="Yang Y."/>
        </authorList>
    </citation>
    <scope>NUCLEOTIDE SEQUENCE [LARGE SCALE GENOMIC DNA]</scope>
    <source>
        <strain evidence="11 12">SAT1</strain>
    </source>
</reference>
<name>A0A3G1AZK9_9ARCH</name>
<dbReference type="STRING" id="1603555.SU86_001755"/>
<dbReference type="InterPro" id="IPR054585">
    <property type="entry name" value="NDH2-like_C"/>
</dbReference>
<proteinExistence type="inferred from homology"/>